<evidence type="ECO:0000256" key="3">
    <source>
        <dbReference type="ARBA" id="ARBA00020042"/>
    </source>
</evidence>
<dbReference type="EMBL" id="CP000463">
    <property type="protein sequence ID" value="ABJ06598.1"/>
    <property type="molecule type" value="Genomic_DNA"/>
</dbReference>
<keyword evidence="8 10" id="KW-1133">Transmembrane helix</keyword>
<dbReference type="PROSITE" id="PS00409">
    <property type="entry name" value="PROKAR_NTER_METHYL"/>
    <property type="match status" value="1"/>
</dbReference>
<evidence type="ECO:0000256" key="5">
    <source>
        <dbReference type="ARBA" id="ARBA00022481"/>
    </source>
</evidence>
<dbReference type="NCBIfam" id="TIGR02532">
    <property type="entry name" value="IV_pilin_GFxxxE"/>
    <property type="match status" value="1"/>
</dbReference>
<protein>
    <recommendedName>
        <fullName evidence="3">Type II secretion system core protein G</fullName>
    </recommendedName>
</protein>
<name>Q07N86_RHOP5</name>
<dbReference type="PANTHER" id="PTHR30093">
    <property type="entry name" value="GENERAL SECRETION PATHWAY PROTEIN G"/>
    <property type="match status" value="1"/>
</dbReference>
<evidence type="ECO:0000256" key="4">
    <source>
        <dbReference type="ARBA" id="ARBA00022475"/>
    </source>
</evidence>
<dbReference type="InterPro" id="IPR010054">
    <property type="entry name" value="Type2_sec_GspG"/>
</dbReference>
<dbReference type="InterPro" id="IPR045584">
    <property type="entry name" value="Pilin-like"/>
</dbReference>
<evidence type="ECO:0000256" key="8">
    <source>
        <dbReference type="ARBA" id="ARBA00022989"/>
    </source>
</evidence>
<keyword evidence="5" id="KW-0488">Methylation</keyword>
<keyword evidence="9 10" id="KW-0472">Membrane</keyword>
<comment type="similarity">
    <text evidence="2">Belongs to the GSP G family.</text>
</comment>
<feature type="transmembrane region" description="Helical" evidence="10">
    <location>
        <begin position="24"/>
        <end position="46"/>
    </location>
</feature>
<evidence type="ECO:0000256" key="1">
    <source>
        <dbReference type="ARBA" id="ARBA00004377"/>
    </source>
</evidence>
<feature type="domain" description="Type II secretion system protein GspG C-terminal" evidence="11">
    <location>
        <begin position="48"/>
        <end position="156"/>
    </location>
</feature>
<keyword evidence="6" id="KW-0997">Cell inner membrane</keyword>
<sequence>MSRLSMATTIRDRHRLGQRDGRKAGFTLVEMLVVLAIIGLIVGIAAPRVFNQLAGAKVRAAKVQIESLKSALDLFFLDVGRYPTVSEGLGALIARPSNSAIWNGPYIKSAAVPHDPWNHEYIYHSPGRDGRPYDIVSLGADGRDGGADNAADVTSW</sequence>
<evidence type="ECO:0000256" key="7">
    <source>
        <dbReference type="ARBA" id="ARBA00022692"/>
    </source>
</evidence>
<dbReference type="InterPro" id="IPR012902">
    <property type="entry name" value="N_methyl_site"/>
</dbReference>
<evidence type="ECO:0000259" key="11">
    <source>
        <dbReference type="Pfam" id="PF08334"/>
    </source>
</evidence>
<dbReference type="KEGG" id="rpe:RPE_2661"/>
<dbReference type="GO" id="GO:0005886">
    <property type="term" value="C:plasma membrane"/>
    <property type="evidence" value="ECO:0007669"/>
    <property type="project" value="UniProtKB-SubCell"/>
</dbReference>
<comment type="subcellular location">
    <subcellularLocation>
        <location evidence="1">Cell inner membrane</location>
        <topology evidence="1">Single-pass membrane protein</topology>
    </subcellularLocation>
</comment>
<evidence type="ECO:0000313" key="12">
    <source>
        <dbReference type="EMBL" id="ABJ06598.1"/>
    </source>
</evidence>
<organism evidence="12">
    <name type="scientific">Rhodopseudomonas palustris (strain BisA53)</name>
    <dbReference type="NCBI Taxonomy" id="316055"/>
    <lineage>
        <taxon>Bacteria</taxon>
        <taxon>Pseudomonadati</taxon>
        <taxon>Pseudomonadota</taxon>
        <taxon>Alphaproteobacteria</taxon>
        <taxon>Hyphomicrobiales</taxon>
        <taxon>Nitrobacteraceae</taxon>
        <taxon>Rhodopseudomonas</taxon>
    </lineage>
</organism>
<dbReference type="GO" id="GO:0015628">
    <property type="term" value="P:protein secretion by the type II secretion system"/>
    <property type="evidence" value="ECO:0007669"/>
    <property type="project" value="InterPro"/>
</dbReference>
<gene>
    <name evidence="12" type="ordered locus">RPE_2661</name>
</gene>
<dbReference type="NCBIfam" id="TIGR01710">
    <property type="entry name" value="typeII_sec_gspG"/>
    <property type="match status" value="1"/>
</dbReference>
<evidence type="ECO:0000256" key="9">
    <source>
        <dbReference type="ARBA" id="ARBA00023136"/>
    </source>
</evidence>
<evidence type="ECO:0000256" key="6">
    <source>
        <dbReference type="ARBA" id="ARBA00022519"/>
    </source>
</evidence>
<dbReference type="SUPFAM" id="SSF54523">
    <property type="entry name" value="Pili subunits"/>
    <property type="match status" value="1"/>
</dbReference>
<dbReference type="AlphaFoldDB" id="Q07N86"/>
<dbReference type="Pfam" id="PF08334">
    <property type="entry name" value="T2SSG"/>
    <property type="match status" value="1"/>
</dbReference>
<dbReference type="Pfam" id="PF07963">
    <property type="entry name" value="N_methyl"/>
    <property type="match status" value="1"/>
</dbReference>
<dbReference type="PRINTS" id="PR00813">
    <property type="entry name" value="BCTERIALGSPG"/>
</dbReference>
<proteinExistence type="inferred from homology"/>
<evidence type="ECO:0000256" key="10">
    <source>
        <dbReference type="SAM" id="Phobius"/>
    </source>
</evidence>
<dbReference type="InterPro" id="IPR013545">
    <property type="entry name" value="T2SS_protein-GspG_C"/>
</dbReference>
<evidence type="ECO:0000256" key="2">
    <source>
        <dbReference type="ARBA" id="ARBA00009984"/>
    </source>
</evidence>
<dbReference type="STRING" id="316055.RPE_2661"/>
<dbReference type="Gene3D" id="3.30.700.10">
    <property type="entry name" value="Glycoprotein, Type 4 Pilin"/>
    <property type="match status" value="1"/>
</dbReference>
<keyword evidence="4" id="KW-1003">Cell membrane</keyword>
<dbReference type="eggNOG" id="COG2165">
    <property type="taxonomic scope" value="Bacteria"/>
</dbReference>
<dbReference type="GO" id="GO:0015627">
    <property type="term" value="C:type II protein secretion system complex"/>
    <property type="evidence" value="ECO:0007669"/>
    <property type="project" value="InterPro"/>
</dbReference>
<accession>Q07N86</accession>
<dbReference type="InterPro" id="IPR000983">
    <property type="entry name" value="Bac_GSPG_pilin"/>
</dbReference>
<keyword evidence="7 10" id="KW-0812">Transmembrane</keyword>
<dbReference type="HOGENOM" id="CLU_091705_2_0_5"/>
<dbReference type="PANTHER" id="PTHR30093:SF45">
    <property type="entry name" value="TYPE II SECRETION SYSTEM CORE PROTEIN G"/>
    <property type="match status" value="1"/>
</dbReference>
<reference evidence="12" key="1">
    <citation type="submission" date="2006-09" db="EMBL/GenBank/DDBJ databases">
        <title>Complete sequence of Rhodopseudomonas palustris BisA53.</title>
        <authorList>
            <consortium name="US DOE Joint Genome Institute"/>
            <person name="Copeland A."/>
            <person name="Lucas S."/>
            <person name="Lapidus A."/>
            <person name="Barry K."/>
            <person name="Detter J.C."/>
            <person name="Glavina del Rio T."/>
            <person name="Hammon N."/>
            <person name="Israni S."/>
            <person name="Dalin E."/>
            <person name="Tice H."/>
            <person name="Pitluck S."/>
            <person name="Chain P."/>
            <person name="Malfatti S."/>
            <person name="Shin M."/>
            <person name="Vergez L."/>
            <person name="Schmutz J."/>
            <person name="Larimer F."/>
            <person name="Land M."/>
            <person name="Hauser L."/>
            <person name="Pelletier D.A."/>
            <person name="Kyrpides N."/>
            <person name="Kim E."/>
            <person name="Harwood C.S."/>
            <person name="Oda Y."/>
            <person name="Richardson P."/>
        </authorList>
    </citation>
    <scope>NUCLEOTIDE SEQUENCE [LARGE SCALE GENOMIC DNA]</scope>
    <source>
        <strain evidence="12">BisA53</strain>
    </source>
</reference>